<dbReference type="GO" id="GO:0005222">
    <property type="term" value="F:intracellularly cAMP-activated cation channel activity"/>
    <property type="evidence" value="ECO:0007669"/>
    <property type="project" value="TreeGrafter"/>
</dbReference>
<evidence type="ECO:0000256" key="6">
    <source>
        <dbReference type="ARBA" id="ARBA00022692"/>
    </source>
</evidence>
<dbReference type="PROSITE" id="PS00888">
    <property type="entry name" value="CNMP_BINDING_1"/>
    <property type="match status" value="1"/>
</dbReference>
<dbReference type="InterPro" id="IPR014710">
    <property type="entry name" value="RmlC-like_jellyroll"/>
</dbReference>
<dbReference type="Gene3D" id="1.20.5.300">
    <property type="match status" value="1"/>
</dbReference>
<reference evidence="18 19" key="1">
    <citation type="submission" date="2019-09" db="EMBL/GenBank/DDBJ databases">
        <title>Bird 10,000 Genomes (B10K) Project - Family phase.</title>
        <authorList>
            <person name="Zhang G."/>
        </authorList>
    </citation>
    <scope>NUCLEOTIDE SEQUENCE [LARGE SCALE GENOMIC DNA]</scope>
    <source>
        <strain evidence="18">B10K-MSB-01</strain>
    </source>
</reference>
<dbReference type="Pfam" id="PF16526">
    <property type="entry name" value="CLZ"/>
    <property type="match status" value="1"/>
</dbReference>
<dbReference type="PANTHER" id="PTHR45638:SF9">
    <property type="entry name" value="CYCLIC NUCLEOTIDE-GATED CHANNEL ROD PHOTORECEPTOR SUBUNIT ALPHA"/>
    <property type="match status" value="1"/>
</dbReference>
<dbReference type="Pfam" id="PF00520">
    <property type="entry name" value="Ion_trans"/>
    <property type="match status" value="1"/>
</dbReference>
<accession>A0A7K7W129</accession>
<dbReference type="GO" id="GO:0017071">
    <property type="term" value="C:intracellular cyclic nucleotide activated cation channel complex"/>
    <property type="evidence" value="ECO:0007669"/>
    <property type="project" value="TreeGrafter"/>
</dbReference>
<sequence length="543" mass="62930">KKKDIFIIDPAGNMYYHWLFCITMPVMYNWTMIIARACFEELQNDYLAVWFIADYVSDVIYVADMFVRTRTGYLEQGLLVKEEEKLREKYKTSFQFKLDFLSIIPTDLLYFKLGLNYPELRINRLLRVARMFEFFQRTETRTNYPNIFRISNLVMYIVIIIHWNACVYYSISKAIGFGADTWVYPNTSHPEFARLTRKYVYSLYWSTLTLTTIGETPPPVRDSEYFFVVVDFLVGVLIFATIVGNVGSMISNMNAARAEFQARIDAIKQYMHFRNVSKDMEKRVIKWFDYLWTNKKAVDEREVLKYLPDKLRAEIAINVHLETLKKVRIFADCEAGLLVELVLKLQPQVYSPGDYICRKGDIGREMYIIKEGKLAVVADDGITQFVVLSDGSYFGEISILNIKGSKAGNRRTANIRSIGYSDLFCLSKDDLMEALTEYPDAKAMLEEKGKQILMKDGLLDIEAANLGSDPKDIEEKITYMEGSMDRLQTKFARLLAEYDAAQQKLKKRLTQIEKILKPIIQHEFSDLEELDPSTDKPGVSKAE</sequence>
<dbReference type="PROSITE" id="PS00889">
    <property type="entry name" value="CNMP_BINDING_2"/>
    <property type="match status" value="1"/>
</dbReference>
<keyword evidence="12" id="KW-1071">Ligand-gated ion channel</keyword>
<keyword evidence="6 16" id="KW-0812">Transmembrane</keyword>
<dbReference type="EMBL" id="VZSV01000017">
    <property type="protein sequence ID" value="NXA46621.1"/>
    <property type="molecule type" value="Genomic_DNA"/>
</dbReference>
<keyword evidence="11" id="KW-0114">cAMP</keyword>
<dbReference type="InterPro" id="IPR018488">
    <property type="entry name" value="cNMP-bd_CS"/>
</dbReference>
<feature type="transmembrane region" description="Helical" evidence="16">
    <location>
        <begin position="15"/>
        <end position="35"/>
    </location>
</feature>
<keyword evidence="4" id="KW-0116">cAMP-binding</keyword>
<dbReference type="Gene3D" id="1.10.287.70">
    <property type="match status" value="1"/>
</dbReference>
<dbReference type="GO" id="GO:0005886">
    <property type="term" value="C:plasma membrane"/>
    <property type="evidence" value="ECO:0007669"/>
    <property type="project" value="TreeGrafter"/>
</dbReference>
<dbReference type="FunFam" id="1.10.287.70:FF:000030">
    <property type="entry name" value="Cyclic nucleotide-gated channel alpha 3"/>
    <property type="match status" value="1"/>
</dbReference>
<keyword evidence="7" id="KW-0547">Nucleotide-binding</keyword>
<evidence type="ECO:0000256" key="2">
    <source>
        <dbReference type="ARBA" id="ARBA00010486"/>
    </source>
</evidence>
<dbReference type="InterPro" id="IPR000595">
    <property type="entry name" value="cNMP-bd_dom"/>
</dbReference>
<dbReference type="GO" id="GO:0007601">
    <property type="term" value="P:visual perception"/>
    <property type="evidence" value="ECO:0007669"/>
    <property type="project" value="UniProtKB-KW"/>
</dbReference>
<dbReference type="InterPro" id="IPR032406">
    <property type="entry name" value="CLZ_dom"/>
</dbReference>
<dbReference type="FunFam" id="1.10.287.630:FF:000001">
    <property type="entry name" value="Cyclic nucleotide-gated channel alpha 3"/>
    <property type="match status" value="1"/>
</dbReference>
<dbReference type="OrthoDB" id="421226at2759"/>
<protein>
    <submittedName>
        <fullName evidence="18">CNG3 protein</fullName>
    </submittedName>
</protein>
<evidence type="ECO:0000256" key="4">
    <source>
        <dbReference type="ARBA" id="ARBA00022566"/>
    </source>
</evidence>
<evidence type="ECO:0000259" key="17">
    <source>
        <dbReference type="PROSITE" id="PS50042"/>
    </source>
</evidence>
<dbReference type="FunFam" id="1.20.5.300:FF:000002">
    <property type="entry name" value="Cyclic nucleotide-gated channel alpha 3"/>
    <property type="match status" value="1"/>
</dbReference>
<dbReference type="PROSITE" id="PS50042">
    <property type="entry name" value="CNMP_BINDING_3"/>
    <property type="match status" value="1"/>
</dbReference>
<evidence type="ECO:0000256" key="8">
    <source>
        <dbReference type="ARBA" id="ARBA00022989"/>
    </source>
</evidence>
<feature type="transmembrane region" description="Helical" evidence="16">
    <location>
        <begin position="153"/>
        <end position="171"/>
    </location>
</feature>
<dbReference type="Proteomes" id="UP000531559">
    <property type="component" value="Unassembled WGS sequence"/>
</dbReference>
<dbReference type="InterPro" id="IPR005821">
    <property type="entry name" value="Ion_trans_dom"/>
</dbReference>
<dbReference type="GO" id="GO:0030552">
    <property type="term" value="F:cAMP binding"/>
    <property type="evidence" value="ECO:0007669"/>
    <property type="project" value="UniProtKB-KW"/>
</dbReference>
<dbReference type="GO" id="GO:0044877">
    <property type="term" value="F:protein-containing complex binding"/>
    <property type="evidence" value="ECO:0007669"/>
    <property type="project" value="TreeGrafter"/>
</dbReference>
<keyword evidence="5" id="KW-0716">Sensory transduction</keyword>
<gene>
    <name evidence="18" type="primary">Cng3</name>
    <name evidence="18" type="ORF">NOTJUL_R05660</name>
</gene>
<keyword evidence="10 16" id="KW-0472">Membrane</keyword>
<dbReference type="PANTHER" id="PTHR45638">
    <property type="entry name" value="CYCLIC NUCLEOTIDE-GATED CATION CHANNEL SUBUNIT A"/>
    <property type="match status" value="1"/>
</dbReference>
<dbReference type="Pfam" id="PF00027">
    <property type="entry name" value="cNMP_binding"/>
    <property type="match status" value="1"/>
</dbReference>
<keyword evidence="14" id="KW-0844">Vision</keyword>
<dbReference type="InterPro" id="IPR050866">
    <property type="entry name" value="CNG_cation_channel"/>
</dbReference>
<evidence type="ECO:0000256" key="11">
    <source>
        <dbReference type="ARBA" id="ARBA00023149"/>
    </source>
</evidence>
<comment type="caution">
    <text evidence="18">The sequence shown here is derived from an EMBL/GenBank/DDBJ whole genome shotgun (WGS) entry which is preliminary data.</text>
</comment>
<keyword evidence="15" id="KW-0175">Coiled coil</keyword>
<evidence type="ECO:0000256" key="10">
    <source>
        <dbReference type="ARBA" id="ARBA00023136"/>
    </source>
</evidence>
<dbReference type="SUPFAM" id="SSF51206">
    <property type="entry name" value="cAMP-binding domain-like"/>
    <property type="match status" value="1"/>
</dbReference>
<feature type="non-terminal residue" evidence="18">
    <location>
        <position position="1"/>
    </location>
</feature>
<dbReference type="GO" id="GO:0030553">
    <property type="term" value="F:cGMP binding"/>
    <property type="evidence" value="ECO:0007669"/>
    <property type="project" value="UniProtKB-ARBA"/>
</dbReference>
<evidence type="ECO:0000256" key="1">
    <source>
        <dbReference type="ARBA" id="ARBA00004141"/>
    </source>
</evidence>
<keyword evidence="3" id="KW-0813">Transport</keyword>
<dbReference type="SUPFAM" id="SSF81324">
    <property type="entry name" value="Voltage-gated potassium channels"/>
    <property type="match status" value="1"/>
</dbReference>
<name>A0A7K7W129_9AVES</name>
<dbReference type="FunFam" id="1.20.5.170:FF:000069">
    <property type="entry name" value="cGMP-gated cation channel alpha-1"/>
    <property type="match status" value="1"/>
</dbReference>
<feature type="non-terminal residue" evidence="18">
    <location>
        <position position="543"/>
    </location>
</feature>
<dbReference type="SMART" id="SM00100">
    <property type="entry name" value="cNMP"/>
    <property type="match status" value="1"/>
</dbReference>
<dbReference type="AlphaFoldDB" id="A0A7K7W129"/>
<dbReference type="FunFam" id="2.60.120.10:FF:000002">
    <property type="entry name" value="Cyclic nucleotide gated channel alpha 1a"/>
    <property type="match status" value="1"/>
</dbReference>
<comment type="similarity">
    <text evidence="2">Belongs to the cyclic nucleotide-gated cation channel (TC 1.A.1.5) family.</text>
</comment>
<dbReference type="CDD" id="cd00038">
    <property type="entry name" value="CAP_ED"/>
    <property type="match status" value="1"/>
</dbReference>
<dbReference type="Gene3D" id="1.10.287.630">
    <property type="entry name" value="Helix hairpin bin"/>
    <property type="match status" value="1"/>
</dbReference>
<keyword evidence="19" id="KW-1185">Reference proteome</keyword>
<organism evidence="18 19">
    <name type="scientific">Nothocercus julius</name>
    <dbReference type="NCBI Taxonomy" id="2585813"/>
    <lineage>
        <taxon>Eukaryota</taxon>
        <taxon>Metazoa</taxon>
        <taxon>Chordata</taxon>
        <taxon>Craniata</taxon>
        <taxon>Vertebrata</taxon>
        <taxon>Euteleostomi</taxon>
        <taxon>Archelosauria</taxon>
        <taxon>Archosauria</taxon>
        <taxon>Dinosauria</taxon>
        <taxon>Saurischia</taxon>
        <taxon>Theropoda</taxon>
        <taxon>Coelurosauria</taxon>
        <taxon>Aves</taxon>
        <taxon>Palaeognathae</taxon>
        <taxon>Tinamiformes</taxon>
        <taxon>Tinamidae</taxon>
        <taxon>Nothocercus</taxon>
    </lineage>
</organism>
<feature type="transmembrane region" description="Helical" evidence="16">
    <location>
        <begin position="225"/>
        <end position="247"/>
    </location>
</feature>
<evidence type="ECO:0000256" key="12">
    <source>
        <dbReference type="ARBA" id="ARBA00023286"/>
    </source>
</evidence>
<feature type="coiled-coil region" evidence="15">
    <location>
        <begin position="484"/>
        <end position="515"/>
    </location>
</feature>
<evidence type="ECO:0000256" key="15">
    <source>
        <dbReference type="SAM" id="Coils"/>
    </source>
</evidence>
<evidence type="ECO:0000256" key="7">
    <source>
        <dbReference type="ARBA" id="ARBA00022741"/>
    </source>
</evidence>
<evidence type="ECO:0000256" key="5">
    <source>
        <dbReference type="ARBA" id="ARBA00022606"/>
    </source>
</evidence>
<evidence type="ECO:0000256" key="9">
    <source>
        <dbReference type="ARBA" id="ARBA00023065"/>
    </source>
</evidence>
<evidence type="ECO:0000256" key="14">
    <source>
        <dbReference type="ARBA" id="ARBA00023305"/>
    </source>
</evidence>
<proteinExistence type="inferred from homology"/>
<keyword evidence="9" id="KW-0406">Ion transport</keyword>
<feature type="domain" description="Cyclic nucleotide-binding" evidence="17">
    <location>
        <begin position="329"/>
        <end position="435"/>
    </location>
</feature>
<comment type="subcellular location">
    <subcellularLocation>
        <location evidence="1">Membrane</location>
        <topology evidence="1">Multi-pass membrane protein</topology>
    </subcellularLocation>
</comment>
<evidence type="ECO:0000313" key="18">
    <source>
        <dbReference type="EMBL" id="NXA46621.1"/>
    </source>
</evidence>
<dbReference type="Gene3D" id="2.60.120.10">
    <property type="entry name" value="Jelly Rolls"/>
    <property type="match status" value="1"/>
</dbReference>
<keyword evidence="13" id="KW-0407">Ion channel</keyword>
<dbReference type="GO" id="GO:0005223">
    <property type="term" value="F:intracellularly cGMP-activated cation channel activity"/>
    <property type="evidence" value="ECO:0007669"/>
    <property type="project" value="TreeGrafter"/>
</dbReference>
<evidence type="ECO:0000313" key="19">
    <source>
        <dbReference type="Proteomes" id="UP000531559"/>
    </source>
</evidence>
<dbReference type="InterPro" id="IPR018490">
    <property type="entry name" value="cNMP-bd_dom_sf"/>
</dbReference>
<evidence type="ECO:0000256" key="3">
    <source>
        <dbReference type="ARBA" id="ARBA00022448"/>
    </source>
</evidence>
<evidence type="ECO:0000256" key="16">
    <source>
        <dbReference type="SAM" id="Phobius"/>
    </source>
</evidence>
<keyword evidence="8 16" id="KW-1133">Transmembrane helix</keyword>
<feature type="transmembrane region" description="Helical" evidence="16">
    <location>
        <begin position="47"/>
        <end position="67"/>
    </location>
</feature>
<evidence type="ECO:0000256" key="13">
    <source>
        <dbReference type="ARBA" id="ARBA00023303"/>
    </source>
</evidence>